<dbReference type="GO" id="GO:0003746">
    <property type="term" value="F:translation elongation factor activity"/>
    <property type="evidence" value="ECO:0007669"/>
    <property type="project" value="UniProtKB-KW"/>
</dbReference>
<dbReference type="HAMAP" id="MF_00105">
    <property type="entry name" value="GreA_GreB"/>
    <property type="match status" value="1"/>
</dbReference>
<keyword evidence="4 8" id="KW-0238">DNA-binding</keyword>
<dbReference type="InterPro" id="IPR006359">
    <property type="entry name" value="Tscrpt_elong_fac_GreA"/>
</dbReference>
<dbReference type="InterPro" id="IPR022691">
    <property type="entry name" value="Tscrpt_elong_fac_GreA/B_N"/>
</dbReference>
<dbReference type="GO" id="GO:0032784">
    <property type="term" value="P:regulation of DNA-templated transcription elongation"/>
    <property type="evidence" value="ECO:0007669"/>
    <property type="project" value="UniProtKB-UniRule"/>
</dbReference>
<dbReference type="AlphaFoldDB" id="A0A511TE82"/>
<feature type="domain" description="Transcription elongation factor GreA/GreB C-terminal" evidence="11">
    <location>
        <begin position="87"/>
        <end position="159"/>
    </location>
</feature>
<protein>
    <recommendedName>
        <fullName evidence="2 8">Transcription elongation factor GreA</fullName>
    </recommendedName>
    <alternativeName>
        <fullName evidence="7 8">Transcript cleavage factor GreA</fullName>
    </alternativeName>
</protein>
<reference evidence="14 15" key="1">
    <citation type="submission" date="2016-10" db="EMBL/GenBank/DDBJ databases">
        <authorList>
            <person name="Varghese N."/>
            <person name="Submissions S."/>
        </authorList>
    </citation>
    <scope>NUCLEOTIDE SEQUENCE [LARGE SCALE GENOMIC DNA]</scope>
    <source>
        <strain evidence="14 15">DSM 16525</strain>
    </source>
</reference>
<evidence type="ECO:0000256" key="7">
    <source>
        <dbReference type="ARBA" id="ARBA00030776"/>
    </source>
</evidence>
<dbReference type="FunFam" id="1.10.287.180:FF:000001">
    <property type="entry name" value="Transcription elongation factor GreA"/>
    <property type="match status" value="1"/>
</dbReference>
<dbReference type="Pfam" id="PF03449">
    <property type="entry name" value="GreA_GreB_N"/>
    <property type="match status" value="1"/>
</dbReference>
<evidence type="ECO:0000259" key="12">
    <source>
        <dbReference type="Pfam" id="PF03449"/>
    </source>
</evidence>
<dbReference type="InterPro" id="IPR023459">
    <property type="entry name" value="Tscrpt_elong_fac_GreA/B_fam"/>
</dbReference>
<gene>
    <name evidence="8 13" type="primary">greA</name>
    <name evidence="13" type="ORF">MFU01_75130</name>
    <name evidence="14" type="ORF">SAMN05443572_103162</name>
</gene>
<dbReference type="InterPro" id="IPR001437">
    <property type="entry name" value="Tscrpt_elong_fac_GreA/B_C"/>
</dbReference>
<dbReference type="SUPFAM" id="SSF46557">
    <property type="entry name" value="GreA transcript cleavage protein, N-terminal domain"/>
    <property type="match status" value="1"/>
</dbReference>
<dbReference type="GO" id="GO:0003677">
    <property type="term" value="F:DNA binding"/>
    <property type="evidence" value="ECO:0007669"/>
    <property type="project" value="UniProtKB-UniRule"/>
</dbReference>
<dbReference type="InterPro" id="IPR028624">
    <property type="entry name" value="Tscrpt_elong_fac_GreA/B"/>
</dbReference>
<accession>A0A511TE82</accession>
<sequence>MASGSDNIPMTPSGLRKLKSELKHLQSVERGKISREIEVARAHGDLRENAEYHAAKEKQSHIEGRILTLNDWIARAEVIDISKLGGDRVVFGATVDLLDTETEKPVTYRIVGEMEADLKKRWLAVTAPVAQALIGKRVGDIATVQSPGGTRELEIQKIRFEDPQDEAPAGEG</sequence>
<comment type="caution">
    <text evidence="13">The sequence shown here is derived from an EMBL/GenBank/DDBJ whole genome shotgun (WGS) entry which is preliminary data.</text>
</comment>
<dbReference type="Gene3D" id="3.10.50.30">
    <property type="entry name" value="Transcription elongation factor, GreA/GreB, C-terminal domain"/>
    <property type="match status" value="1"/>
</dbReference>
<dbReference type="PIRSF" id="PIRSF006092">
    <property type="entry name" value="GreA_GreB"/>
    <property type="match status" value="1"/>
</dbReference>
<dbReference type="PROSITE" id="PS00829">
    <property type="entry name" value="GREAB_1"/>
    <property type="match status" value="1"/>
</dbReference>
<dbReference type="GO" id="GO:0070063">
    <property type="term" value="F:RNA polymerase binding"/>
    <property type="evidence" value="ECO:0007669"/>
    <property type="project" value="InterPro"/>
</dbReference>
<evidence type="ECO:0000256" key="6">
    <source>
        <dbReference type="ARBA" id="ARBA00024916"/>
    </source>
</evidence>
<dbReference type="Pfam" id="PF01272">
    <property type="entry name" value="GreA_GreB"/>
    <property type="match status" value="1"/>
</dbReference>
<evidence type="ECO:0000256" key="3">
    <source>
        <dbReference type="ARBA" id="ARBA00023015"/>
    </source>
</evidence>
<keyword evidence="13" id="KW-0648">Protein biosynthesis</keyword>
<dbReference type="NCBIfam" id="NF001261">
    <property type="entry name" value="PRK00226.1-2"/>
    <property type="match status" value="1"/>
</dbReference>
<evidence type="ECO:0000256" key="4">
    <source>
        <dbReference type="ARBA" id="ARBA00023125"/>
    </source>
</evidence>
<dbReference type="EMBL" id="FOIB01000003">
    <property type="protein sequence ID" value="SET77354.1"/>
    <property type="molecule type" value="Genomic_DNA"/>
</dbReference>
<dbReference type="STRING" id="1334629.MFUL124B02_24400"/>
<reference evidence="13 16" key="2">
    <citation type="submission" date="2019-07" db="EMBL/GenBank/DDBJ databases">
        <title>Whole genome shotgun sequence of Myxococcus fulvus NBRC 100333.</title>
        <authorList>
            <person name="Hosoyama A."/>
            <person name="Uohara A."/>
            <person name="Ohji S."/>
            <person name="Ichikawa N."/>
        </authorList>
    </citation>
    <scope>NUCLEOTIDE SEQUENCE [LARGE SCALE GENOMIC DNA]</scope>
    <source>
        <strain evidence="13 16">NBRC 100333</strain>
    </source>
</reference>
<dbReference type="PANTHER" id="PTHR30437">
    <property type="entry name" value="TRANSCRIPTION ELONGATION FACTOR GREA"/>
    <property type="match status" value="1"/>
</dbReference>
<keyword evidence="15" id="KW-1185">Reference proteome</keyword>
<comment type="similarity">
    <text evidence="1 8 9">Belongs to the GreA/GreB family.</text>
</comment>
<name>A0A511TE82_MYXFU</name>
<feature type="region of interest" description="Disordered" evidence="10">
    <location>
        <begin position="153"/>
        <end position="172"/>
    </location>
</feature>
<dbReference type="SUPFAM" id="SSF54534">
    <property type="entry name" value="FKBP-like"/>
    <property type="match status" value="1"/>
</dbReference>
<dbReference type="FunFam" id="3.10.50.30:FF:000001">
    <property type="entry name" value="Transcription elongation factor GreA"/>
    <property type="match status" value="1"/>
</dbReference>
<proteinExistence type="inferred from homology"/>
<dbReference type="NCBIfam" id="NF001263">
    <property type="entry name" value="PRK00226.1-4"/>
    <property type="match status" value="1"/>
</dbReference>
<dbReference type="PANTHER" id="PTHR30437:SF4">
    <property type="entry name" value="TRANSCRIPTION ELONGATION FACTOR GREA"/>
    <property type="match status" value="1"/>
</dbReference>
<dbReference type="InterPro" id="IPR018151">
    <property type="entry name" value="TF_GreA/GreB_CS"/>
</dbReference>
<evidence type="ECO:0000259" key="11">
    <source>
        <dbReference type="Pfam" id="PF01272"/>
    </source>
</evidence>
<evidence type="ECO:0000313" key="14">
    <source>
        <dbReference type="EMBL" id="SET77354.1"/>
    </source>
</evidence>
<evidence type="ECO:0000313" key="15">
    <source>
        <dbReference type="Proteomes" id="UP000183760"/>
    </source>
</evidence>
<dbReference type="OrthoDB" id="9808774at2"/>
<dbReference type="InterPro" id="IPR036805">
    <property type="entry name" value="Tscrpt_elong_fac_GreA/B_N_sf"/>
</dbReference>
<evidence type="ECO:0000256" key="10">
    <source>
        <dbReference type="SAM" id="MobiDB-lite"/>
    </source>
</evidence>
<dbReference type="NCBIfam" id="NF001264">
    <property type="entry name" value="PRK00226.1-5"/>
    <property type="match status" value="1"/>
</dbReference>
<dbReference type="GO" id="GO:0006354">
    <property type="term" value="P:DNA-templated transcription elongation"/>
    <property type="evidence" value="ECO:0007669"/>
    <property type="project" value="TreeGrafter"/>
</dbReference>
<feature type="domain" description="Transcription elongation factor GreA/GreB N-terminal" evidence="12">
    <location>
        <begin position="8"/>
        <end position="78"/>
    </location>
</feature>
<comment type="function">
    <text evidence="6 8 9">Necessary for efficient RNA polymerase transcription elongation past template-encoded arresting sites. The arresting sites in DNA have the property of trapping a certain fraction of elongating RNA polymerases that pass through, resulting in locked ternary complexes. Cleavage of the nascent transcript by cleavage factors such as GreA or GreB allows the resumption of elongation from the new 3'terminus. GreA releases sequences of 2 to 3 nucleotides.</text>
</comment>
<evidence type="ECO:0000313" key="13">
    <source>
        <dbReference type="EMBL" id="GEN12476.1"/>
    </source>
</evidence>
<evidence type="ECO:0000256" key="5">
    <source>
        <dbReference type="ARBA" id="ARBA00023163"/>
    </source>
</evidence>
<keyword evidence="13" id="KW-0251">Elongation factor</keyword>
<organism evidence="13 16">
    <name type="scientific">Myxococcus fulvus</name>
    <dbReference type="NCBI Taxonomy" id="33"/>
    <lineage>
        <taxon>Bacteria</taxon>
        <taxon>Pseudomonadati</taxon>
        <taxon>Myxococcota</taxon>
        <taxon>Myxococcia</taxon>
        <taxon>Myxococcales</taxon>
        <taxon>Cystobacterineae</taxon>
        <taxon>Myxococcaceae</taxon>
        <taxon>Myxococcus</taxon>
    </lineage>
</organism>
<evidence type="ECO:0000256" key="8">
    <source>
        <dbReference type="HAMAP-Rule" id="MF_00105"/>
    </source>
</evidence>
<evidence type="ECO:0000313" key="16">
    <source>
        <dbReference type="Proteomes" id="UP000321514"/>
    </source>
</evidence>
<dbReference type="Gene3D" id="1.10.287.180">
    <property type="entry name" value="Transcription elongation factor, GreA/GreB, N-terminal domain"/>
    <property type="match status" value="1"/>
</dbReference>
<dbReference type="Proteomes" id="UP000321514">
    <property type="component" value="Unassembled WGS sequence"/>
</dbReference>
<dbReference type="InterPro" id="IPR036953">
    <property type="entry name" value="GreA/GreB_C_sf"/>
</dbReference>
<dbReference type="NCBIfam" id="TIGR01462">
    <property type="entry name" value="greA"/>
    <property type="match status" value="1"/>
</dbReference>
<evidence type="ECO:0000256" key="1">
    <source>
        <dbReference type="ARBA" id="ARBA00008213"/>
    </source>
</evidence>
<keyword evidence="3 8" id="KW-0805">Transcription regulation</keyword>
<keyword evidence="5 8" id="KW-0804">Transcription</keyword>
<dbReference type="Proteomes" id="UP000183760">
    <property type="component" value="Unassembled WGS sequence"/>
</dbReference>
<dbReference type="EMBL" id="BJXR01000062">
    <property type="protein sequence ID" value="GEN12476.1"/>
    <property type="molecule type" value="Genomic_DNA"/>
</dbReference>
<dbReference type="RefSeq" id="WP_046714169.1">
    <property type="nucleotide sequence ID" value="NZ_BJXR01000062.1"/>
</dbReference>
<feature type="compositionally biased region" description="Basic and acidic residues" evidence="10">
    <location>
        <begin position="153"/>
        <end position="162"/>
    </location>
</feature>
<evidence type="ECO:0000256" key="2">
    <source>
        <dbReference type="ARBA" id="ARBA00013729"/>
    </source>
</evidence>
<evidence type="ECO:0000256" key="9">
    <source>
        <dbReference type="RuleBase" id="RU000556"/>
    </source>
</evidence>